<evidence type="ECO:0000313" key="2">
    <source>
        <dbReference type="Proteomes" id="UP001642464"/>
    </source>
</evidence>
<feature type="non-terminal residue" evidence="1">
    <location>
        <position position="1"/>
    </location>
</feature>
<evidence type="ECO:0000313" key="1">
    <source>
        <dbReference type="EMBL" id="CAK9088942.1"/>
    </source>
</evidence>
<dbReference type="Proteomes" id="UP001642464">
    <property type="component" value="Unassembled WGS sequence"/>
</dbReference>
<name>A0ABP0QPS2_9DINO</name>
<protein>
    <submittedName>
        <fullName evidence="1">Uncharacterized protein</fullName>
    </submittedName>
</protein>
<accession>A0ABP0QPS2</accession>
<gene>
    <name evidence="1" type="ORF">SCF082_LOCUS41988</name>
</gene>
<dbReference type="EMBL" id="CAXAMM010039795">
    <property type="protein sequence ID" value="CAK9088942.1"/>
    <property type="molecule type" value="Genomic_DNA"/>
</dbReference>
<proteinExistence type="predicted"/>
<feature type="non-terminal residue" evidence="1">
    <location>
        <position position="50"/>
    </location>
</feature>
<reference evidence="1 2" key="1">
    <citation type="submission" date="2024-02" db="EMBL/GenBank/DDBJ databases">
        <authorList>
            <person name="Chen Y."/>
            <person name="Shah S."/>
            <person name="Dougan E. K."/>
            <person name="Thang M."/>
            <person name="Chan C."/>
        </authorList>
    </citation>
    <scope>NUCLEOTIDE SEQUENCE [LARGE SCALE GENOMIC DNA]</scope>
</reference>
<organism evidence="1 2">
    <name type="scientific">Durusdinium trenchii</name>
    <dbReference type="NCBI Taxonomy" id="1381693"/>
    <lineage>
        <taxon>Eukaryota</taxon>
        <taxon>Sar</taxon>
        <taxon>Alveolata</taxon>
        <taxon>Dinophyceae</taxon>
        <taxon>Suessiales</taxon>
        <taxon>Symbiodiniaceae</taxon>
        <taxon>Durusdinium</taxon>
    </lineage>
</organism>
<comment type="caution">
    <text evidence="1">The sequence shown here is derived from an EMBL/GenBank/DDBJ whole genome shotgun (WGS) entry which is preliminary data.</text>
</comment>
<sequence>QSVEWGSLRSRESEVRKSEHCSTPAEHWCKFDRINGISLGAKLIQVNDVE</sequence>
<keyword evidence="2" id="KW-1185">Reference proteome</keyword>